<dbReference type="RefSeq" id="WP_006001861.1">
    <property type="nucleotide sequence ID" value="NZ_AAEW02000015.1"/>
</dbReference>
<dbReference type="PANTHER" id="PTHR11669">
    <property type="entry name" value="REPLICATION FACTOR C / DNA POLYMERASE III GAMMA-TAU SUBUNIT"/>
    <property type="match status" value="1"/>
</dbReference>
<comment type="catalytic activity">
    <reaction evidence="7">
        <text>DNA(n) + a 2'-deoxyribonucleoside 5'-triphosphate = DNA(n+1) + diphosphate</text>
        <dbReference type="Rhea" id="RHEA:22508"/>
        <dbReference type="Rhea" id="RHEA-COMP:17339"/>
        <dbReference type="Rhea" id="RHEA-COMP:17340"/>
        <dbReference type="ChEBI" id="CHEBI:33019"/>
        <dbReference type="ChEBI" id="CHEBI:61560"/>
        <dbReference type="ChEBI" id="CHEBI:173112"/>
        <dbReference type="EC" id="2.7.7.7"/>
    </reaction>
</comment>
<dbReference type="EC" id="2.7.7.7" evidence="1"/>
<feature type="domain" description="DNA polymerase III delta subunit C-terminal" evidence="8">
    <location>
        <begin position="206"/>
        <end position="319"/>
    </location>
</feature>
<dbReference type="InterPro" id="IPR050238">
    <property type="entry name" value="DNA_Rep/Repair_Clamp_Loader"/>
</dbReference>
<dbReference type="AlphaFoldDB" id="Q1JXH0"/>
<dbReference type="NCBIfam" id="TIGR00678">
    <property type="entry name" value="holB"/>
    <property type="match status" value="1"/>
</dbReference>
<evidence type="ECO:0000256" key="4">
    <source>
        <dbReference type="ARBA" id="ARBA00022695"/>
    </source>
</evidence>
<evidence type="ECO:0000259" key="8">
    <source>
        <dbReference type="Pfam" id="PF09115"/>
    </source>
</evidence>
<dbReference type="InterPro" id="IPR027417">
    <property type="entry name" value="P-loop_NTPase"/>
</dbReference>
<dbReference type="InterPro" id="IPR015199">
    <property type="entry name" value="DNA_pol_III_delta_C"/>
</dbReference>
<name>Q1JXH0_DESA6</name>
<accession>Q1JXH0</accession>
<dbReference type="GO" id="GO:0003887">
    <property type="term" value="F:DNA-directed DNA polymerase activity"/>
    <property type="evidence" value="ECO:0007669"/>
    <property type="project" value="UniProtKB-KW"/>
</dbReference>
<evidence type="ECO:0000313" key="9">
    <source>
        <dbReference type="EMBL" id="EAT14992.1"/>
    </source>
</evidence>
<dbReference type="GO" id="GO:0006261">
    <property type="term" value="P:DNA-templated DNA replication"/>
    <property type="evidence" value="ECO:0007669"/>
    <property type="project" value="TreeGrafter"/>
</dbReference>
<dbReference type="GO" id="GO:0009360">
    <property type="term" value="C:DNA polymerase III complex"/>
    <property type="evidence" value="ECO:0007669"/>
    <property type="project" value="InterPro"/>
</dbReference>
<gene>
    <name evidence="9" type="ORF">Dace_0770</name>
</gene>
<reference evidence="9" key="2">
    <citation type="submission" date="2006-05" db="EMBL/GenBank/DDBJ databases">
        <title>Sequencing of the draft genome and assembly of Desulfuromonas acetoxidans DSM 684.</title>
        <authorList>
            <consortium name="US DOE Joint Genome Institute (JGI-PGF)"/>
            <person name="Copeland A."/>
            <person name="Lucas S."/>
            <person name="Lapidus A."/>
            <person name="Barry K."/>
            <person name="Detter J.C."/>
            <person name="Glavina del Rio T."/>
            <person name="Hammon N."/>
            <person name="Israni S."/>
            <person name="Dalin E."/>
            <person name="Tice H."/>
            <person name="Bruce D."/>
            <person name="Pitluck S."/>
            <person name="Richardson P."/>
        </authorList>
    </citation>
    <scope>NUCLEOTIDE SEQUENCE [LARGE SCALE GENOMIC DNA]</scope>
    <source>
        <strain evidence="9">DSM 684</strain>
    </source>
</reference>
<proteinExistence type="predicted"/>
<sequence>MTFDNIIGHERQKKLLRQAWNNQRMAHAYLFTGAEGIGKRLMATALVRLIFCEHQTGCGTCAGCRRIDHNNHPDLHILEPEGSFIKIDAIRELQRELQHPPLEAPRRICLIDGADKMNPAAGNALLKTLEEPRHDVMLILISAHPEAVLETIRSRCQQLPFARLDQAMIAKVLKQQEFSNDECRILASLSEGSLKKALGSDREFYLEQRKTLFKAVCTLSPGSIVPMLELAEKWAADKDQLEDLGTVLLSCYRDVFLVVSQGSSSLLANTDLKERIIHQAGRESLPSIQHKLDALLDFQYHLRRNVNRQLAVERLLIQLVQPKAAM</sequence>
<dbReference type="Pfam" id="PF13177">
    <property type="entry name" value="DNA_pol3_delta2"/>
    <property type="match status" value="1"/>
</dbReference>
<dbReference type="GO" id="GO:0008408">
    <property type="term" value="F:3'-5' exonuclease activity"/>
    <property type="evidence" value="ECO:0007669"/>
    <property type="project" value="InterPro"/>
</dbReference>
<keyword evidence="3 9" id="KW-0808">Transferase</keyword>
<evidence type="ECO:0000256" key="6">
    <source>
        <dbReference type="ARBA" id="ARBA00022932"/>
    </source>
</evidence>
<reference evidence="9" key="1">
    <citation type="submission" date="2006-05" db="EMBL/GenBank/DDBJ databases">
        <title>Annotation of the draft genome assembly of Desulfuromonas acetoxidans DSM 684.</title>
        <authorList>
            <consortium name="US DOE Joint Genome Institute (JGI-ORNL)"/>
            <person name="Larimer F."/>
            <person name="Land M."/>
            <person name="Hauser L."/>
        </authorList>
    </citation>
    <scope>NUCLEOTIDE SEQUENCE [LARGE SCALE GENOMIC DNA]</scope>
    <source>
        <strain evidence="9">DSM 684</strain>
    </source>
</reference>
<evidence type="ECO:0000256" key="2">
    <source>
        <dbReference type="ARBA" id="ARBA00014363"/>
    </source>
</evidence>
<dbReference type="FunFam" id="3.40.50.300:FF:001255">
    <property type="entry name" value="DNA polymerase III subunit delta"/>
    <property type="match status" value="1"/>
</dbReference>
<evidence type="ECO:0000313" key="10">
    <source>
        <dbReference type="Proteomes" id="UP000005695"/>
    </source>
</evidence>
<keyword evidence="5" id="KW-0235">DNA replication</keyword>
<dbReference type="Gene3D" id="3.40.50.300">
    <property type="entry name" value="P-loop containing nucleotide triphosphate hydrolases"/>
    <property type="match status" value="1"/>
</dbReference>
<dbReference type="Pfam" id="PF09115">
    <property type="entry name" value="DNApol3-delta_C"/>
    <property type="match status" value="1"/>
</dbReference>
<keyword evidence="4 9" id="KW-0548">Nucleotidyltransferase</keyword>
<dbReference type="GO" id="GO:0003677">
    <property type="term" value="F:DNA binding"/>
    <property type="evidence" value="ECO:0007669"/>
    <property type="project" value="InterPro"/>
</dbReference>
<evidence type="ECO:0000256" key="3">
    <source>
        <dbReference type="ARBA" id="ARBA00022679"/>
    </source>
</evidence>
<keyword evidence="6" id="KW-0239">DNA-directed DNA polymerase</keyword>
<comment type="caution">
    <text evidence="9">The sequence shown here is derived from an EMBL/GenBank/DDBJ whole genome shotgun (WGS) entry which is preliminary data.</text>
</comment>
<dbReference type="PANTHER" id="PTHR11669:SF8">
    <property type="entry name" value="DNA POLYMERASE III SUBUNIT DELTA"/>
    <property type="match status" value="1"/>
</dbReference>
<evidence type="ECO:0000256" key="1">
    <source>
        <dbReference type="ARBA" id="ARBA00012417"/>
    </source>
</evidence>
<evidence type="ECO:0000256" key="7">
    <source>
        <dbReference type="ARBA" id="ARBA00049244"/>
    </source>
</evidence>
<dbReference type="OrthoDB" id="9810148at2"/>
<dbReference type="Proteomes" id="UP000005695">
    <property type="component" value="Unassembled WGS sequence"/>
</dbReference>
<keyword evidence="10" id="KW-1185">Reference proteome</keyword>
<organism evidence="9 10">
    <name type="scientific">Desulfuromonas acetoxidans (strain DSM 684 / 11070)</name>
    <dbReference type="NCBI Taxonomy" id="281689"/>
    <lineage>
        <taxon>Bacteria</taxon>
        <taxon>Pseudomonadati</taxon>
        <taxon>Thermodesulfobacteriota</taxon>
        <taxon>Desulfuromonadia</taxon>
        <taxon>Desulfuromonadales</taxon>
        <taxon>Desulfuromonadaceae</taxon>
        <taxon>Desulfuromonas</taxon>
    </lineage>
</organism>
<evidence type="ECO:0000256" key="5">
    <source>
        <dbReference type="ARBA" id="ARBA00022705"/>
    </source>
</evidence>
<dbReference type="SUPFAM" id="SSF52540">
    <property type="entry name" value="P-loop containing nucleoside triphosphate hydrolases"/>
    <property type="match status" value="1"/>
</dbReference>
<protein>
    <recommendedName>
        <fullName evidence="2">DNA polymerase III subunit delta'</fullName>
        <ecNumber evidence="1">2.7.7.7</ecNumber>
    </recommendedName>
</protein>
<dbReference type="EMBL" id="AAEW02000015">
    <property type="protein sequence ID" value="EAT14992.1"/>
    <property type="molecule type" value="Genomic_DNA"/>
</dbReference>
<dbReference type="InterPro" id="IPR004622">
    <property type="entry name" value="DNA_pol_HolB"/>
</dbReference>